<sequence length="420" mass="47601">MATLPLHVPALVDSLSGSNYTFYGIRMYGRVVIVQADALPAYAKYHLPDDGGALPHEMTLQDTLDAQRQRVHDIDIIQSQLTTIKWQTISWAYLDRKGCRLIQRNRKMYQIASPTWTTLIEEEDITLTKIIDLYHRQGTWRGKQVEVFRGWTDESLYHIERAMRAFRELERRGLLDLTHEILGHIISDGQVVGYITEPMTGRMVECCDQKLVYSAVARMHSAGLSYTGFTDSGLMITDNKVQLTNLPGLLIAREEDKRLDWESVEELFNPDCRGIPNLFIAPKDAVDEYTVLSITPDPERLFDSNLFSFQEILAPAFRRWQERCLRDEKRRKRAKREKLLEGLDGSTACSSSTVSVAGSSRAASILSDAASTTSRFHPYGEVMRHRLKISVDGEETSAPSEGSGTLVAISRDVPLAPFWE</sequence>
<dbReference type="Proteomes" id="UP000007431">
    <property type="component" value="Unassembled WGS sequence"/>
</dbReference>
<dbReference type="eggNOG" id="ENOG502RDVY">
    <property type="taxonomic scope" value="Eukaryota"/>
</dbReference>
<evidence type="ECO:0000313" key="1">
    <source>
        <dbReference type="EMBL" id="EFI93236.1"/>
    </source>
</evidence>
<dbReference type="InParanoid" id="D8QG60"/>
<feature type="non-terminal residue" evidence="1">
    <location>
        <position position="420"/>
    </location>
</feature>
<dbReference type="GeneID" id="9591910"/>
<proteinExistence type="predicted"/>
<dbReference type="OrthoDB" id="2874131at2759"/>
<reference evidence="1 2" key="1">
    <citation type="journal article" date="2010" name="Nat. Biotechnol.">
        <title>Genome sequence of the model mushroom Schizophyllum commune.</title>
        <authorList>
            <person name="Ohm R.A."/>
            <person name="de Jong J.F."/>
            <person name="Lugones L.G."/>
            <person name="Aerts A."/>
            <person name="Kothe E."/>
            <person name="Stajich J.E."/>
            <person name="de Vries R.P."/>
            <person name="Record E."/>
            <person name="Levasseur A."/>
            <person name="Baker S.E."/>
            <person name="Bartholomew K.A."/>
            <person name="Coutinho P.M."/>
            <person name="Erdmann S."/>
            <person name="Fowler T.J."/>
            <person name="Gathman A.C."/>
            <person name="Lombard V."/>
            <person name="Henrissat B."/>
            <person name="Knabe N."/>
            <person name="Kuees U."/>
            <person name="Lilly W.W."/>
            <person name="Lindquist E."/>
            <person name="Lucas S."/>
            <person name="Magnuson J.K."/>
            <person name="Piumi F."/>
            <person name="Raudaskoski M."/>
            <person name="Salamov A."/>
            <person name="Schmutz J."/>
            <person name="Schwarze F.W.M.R."/>
            <person name="vanKuyk P.A."/>
            <person name="Horton J.S."/>
            <person name="Grigoriev I.V."/>
            <person name="Woesten H.A.B."/>
        </authorList>
    </citation>
    <scope>NUCLEOTIDE SEQUENCE [LARGE SCALE GENOMIC DNA]</scope>
    <source>
        <strain evidence="2">H4-8 / FGSC 9210</strain>
    </source>
</reference>
<dbReference type="HOGENOM" id="CLU_654084_0_0_1"/>
<organism evidence="2">
    <name type="scientific">Schizophyllum commune (strain H4-8 / FGSC 9210)</name>
    <name type="common">Split gill fungus</name>
    <dbReference type="NCBI Taxonomy" id="578458"/>
    <lineage>
        <taxon>Eukaryota</taxon>
        <taxon>Fungi</taxon>
        <taxon>Dikarya</taxon>
        <taxon>Basidiomycota</taxon>
        <taxon>Agaricomycotina</taxon>
        <taxon>Agaricomycetes</taxon>
        <taxon>Agaricomycetidae</taxon>
        <taxon>Agaricales</taxon>
        <taxon>Schizophyllaceae</taxon>
        <taxon>Schizophyllum</taxon>
    </lineage>
</organism>
<dbReference type="KEGG" id="scm:SCHCO_02553344"/>
<dbReference type="EMBL" id="GL377311">
    <property type="protein sequence ID" value="EFI93236.1"/>
    <property type="molecule type" value="Genomic_DNA"/>
</dbReference>
<evidence type="ECO:0000313" key="2">
    <source>
        <dbReference type="Proteomes" id="UP000007431"/>
    </source>
</evidence>
<name>D8QG60_SCHCM</name>
<accession>D8QG60</accession>
<dbReference type="VEuPathDB" id="FungiDB:SCHCODRAFT_02553344"/>
<gene>
    <name evidence="1" type="ORF">SCHCODRAFT_112849</name>
</gene>
<dbReference type="RefSeq" id="XP_003028139.1">
    <property type="nucleotide sequence ID" value="XM_003028093.1"/>
</dbReference>
<keyword evidence="2" id="KW-1185">Reference proteome</keyword>
<protein>
    <submittedName>
        <fullName evidence="1">Uncharacterized protein</fullName>
    </submittedName>
</protein>
<dbReference type="AlphaFoldDB" id="D8QG60"/>